<reference evidence="1" key="1">
    <citation type="journal article" date="2015" name="Nature">
        <title>Complex archaea that bridge the gap between prokaryotes and eukaryotes.</title>
        <authorList>
            <person name="Spang A."/>
            <person name="Saw J.H."/>
            <person name="Jorgensen S.L."/>
            <person name="Zaremba-Niedzwiedzka K."/>
            <person name="Martijn J."/>
            <person name="Lind A.E."/>
            <person name="van Eijk R."/>
            <person name="Schleper C."/>
            <person name="Guy L."/>
            <person name="Ettema T.J."/>
        </authorList>
    </citation>
    <scope>NUCLEOTIDE SEQUENCE</scope>
</reference>
<dbReference type="EMBL" id="LAZR01012319">
    <property type="protein sequence ID" value="KKM27459.1"/>
    <property type="molecule type" value="Genomic_DNA"/>
</dbReference>
<protein>
    <submittedName>
        <fullName evidence="1">Uncharacterized protein</fullName>
    </submittedName>
</protein>
<dbReference type="AlphaFoldDB" id="A0A0F9J4W3"/>
<accession>A0A0F9J4W3</accession>
<comment type="caution">
    <text evidence="1">The sequence shown here is derived from an EMBL/GenBank/DDBJ whole genome shotgun (WGS) entry which is preliminary data.</text>
</comment>
<name>A0A0F9J4W3_9ZZZZ</name>
<evidence type="ECO:0000313" key="1">
    <source>
        <dbReference type="EMBL" id="KKM27459.1"/>
    </source>
</evidence>
<gene>
    <name evidence="1" type="ORF">LCGC14_1574540</name>
</gene>
<sequence>MSKLYVARRKQRQGLHIPMAGTDSMVFFLPEKGALPERQISSGQLDELIRSQLEKVGITKESDVQAVIEKAEIDYEYRIKVDEAKKELRRLMEIKANGGKLMSVGYRKWKQVFYPGGK</sequence>
<proteinExistence type="predicted"/>
<organism evidence="1">
    <name type="scientific">marine sediment metagenome</name>
    <dbReference type="NCBI Taxonomy" id="412755"/>
    <lineage>
        <taxon>unclassified sequences</taxon>
        <taxon>metagenomes</taxon>
        <taxon>ecological metagenomes</taxon>
    </lineage>
</organism>